<comment type="similarity">
    <text evidence="1">Belongs to the YciI family.</text>
</comment>
<organism evidence="3 4">
    <name type="scientific">Kribbella koreensis</name>
    <dbReference type="NCBI Taxonomy" id="57909"/>
    <lineage>
        <taxon>Bacteria</taxon>
        <taxon>Bacillati</taxon>
        <taxon>Actinomycetota</taxon>
        <taxon>Actinomycetes</taxon>
        <taxon>Propionibacteriales</taxon>
        <taxon>Kribbellaceae</taxon>
        <taxon>Kribbella</taxon>
    </lineage>
</organism>
<comment type="caution">
    <text evidence="3">The sequence shown here is derived from an EMBL/GenBank/DDBJ whole genome shotgun (WGS) entry which is preliminary data.</text>
</comment>
<protein>
    <submittedName>
        <fullName evidence="3">YciI family protein</fullName>
    </submittedName>
</protein>
<evidence type="ECO:0000256" key="1">
    <source>
        <dbReference type="ARBA" id="ARBA00007689"/>
    </source>
</evidence>
<dbReference type="SUPFAM" id="SSF54909">
    <property type="entry name" value="Dimeric alpha+beta barrel"/>
    <property type="match status" value="1"/>
</dbReference>
<dbReference type="InterPro" id="IPR011008">
    <property type="entry name" value="Dimeric_a/b-barrel"/>
</dbReference>
<dbReference type="EMBL" id="BAAAHK010000001">
    <property type="protein sequence ID" value="GAA0924296.1"/>
    <property type="molecule type" value="Genomic_DNA"/>
</dbReference>
<feature type="domain" description="YCII-related" evidence="2">
    <location>
        <begin position="3"/>
        <end position="103"/>
    </location>
</feature>
<keyword evidence="4" id="KW-1185">Reference proteome</keyword>
<evidence type="ECO:0000313" key="3">
    <source>
        <dbReference type="EMBL" id="GAA0924296.1"/>
    </source>
</evidence>
<sequence>MTKFLLIVDYQPGVIDTPMTEWDPEDVKAHMAYYTALNDELRASGELVEHLALSWPEEAKTVISDGKAAPVITDGPFVESKEMLAGFQMVDVESLERALEIAALVSQVPGPGGVPIQQPIGVRRVMEAADFEELNPLG</sequence>
<gene>
    <name evidence="3" type="ORF">GCM10009554_02970</name>
</gene>
<reference evidence="3 4" key="1">
    <citation type="journal article" date="2019" name="Int. J. Syst. Evol. Microbiol.">
        <title>The Global Catalogue of Microorganisms (GCM) 10K type strain sequencing project: providing services to taxonomists for standard genome sequencing and annotation.</title>
        <authorList>
            <consortium name="The Broad Institute Genomics Platform"/>
            <consortium name="The Broad Institute Genome Sequencing Center for Infectious Disease"/>
            <person name="Wu L."/>
            <person name="Ma J."/>
        </authorList>
    </citation>
    <scope>NUCLEOTIDE SEQUENCE [LARGE SCALE GENOMIC DNA]</scope>
    <source>
        <strain evidence="3 4">JCM 10977</strain>
    </source>
</reference>
<accession>A0ABN1P8A3</accession>
<dbReference type="PANTHER" id="PTHR35174">
    <property type="entry name" value="BLL7171 PROTEIN-RELATED"/>
    <property type="match status" value="1"/>
</dbReference>
<proteinExistence type="inferred from homology"/>
<dbReference type="Pfam" id="PF03795">
    <property type="entry name" value="YCII"/>
    <property type="match status" value="1"/>
</dbReference>
<evidence type="ECO:0000259" key="2">
    <source>
        <dbReference type="Pfam" id="PF03795"/>
    </source>
</evidence>
<dbReference type="InterPro" id="IPR005545">
    <property type="entry name" value="YCII"/>
</dbReference>
<dbReference type="Gene3D" id="3.30.70.1060">
    <property type="entry name" value="Dimeric alpha+beta barrel"/>
    <property type="match status" value="1"/>
</dbReference>
<dbReference type="PANTHER" id="PTHR35174:SF3">
    <property type="entry name" value="BLL7171 PROTEIN"/>
    <property type="match status" value="1"/>
</dbReference>
<dbReference type="Proteomes" id="UP001500542">
    <property type="component" value="Unassembled WGS sequence"/>
</dbReference>
<evidence type="ECO:0000313" key="4">
    <source>
        <dbReference type="Proteomes" id="UP001500542"/>
    </source>
</evidence>
<dbReference type="RefSeq" id="WP_343963917.1">
    <property type="nucleotide sequence ID" value="NZ_BAAAHK010000001.1"/>
</dbReference>
<name>A0ABN1P8A3_9ACTN</name>